<dbReference type="InParanoid" id="K3W5Z6"/>
<sequence>MDGSLLQMPSNLGGSGSSSSYSMGFPNDLSPTGFGDLGMLDIDGTGLSSLSYGDQDTPSSGSQGNNGGGRNGGNDGNGDDSGDNADLMTFVEAL</sequence>
<feature type="compositionally biased region" description="Gly residues" evidence="1">
    <location>
        <begin position="64"/>
        <end position="76"/>
    </location>
</feature>
<name>K3W5Z6_GLOUD</name>
<reference evidence="3" key="2">
    <citation type="submission" date="2010-04" db="EMBL/GenBank/DDBJ databases">
        <authorList>
            <person name="Buell R."/>
            <person name="Hamilton J."/>
            <person name="Hostetler J."/>
        </authorList>
    </citation>
    <scope>NUCLEOTIDE SEQUENCE [LARGE SCALE GENOMIC DNA]</scope>
    <source>
        <strain evidence="3">DAOM:BR144</strain>
    </source>
</reference>
<dbReference type="AlphaFoldDB" id="K3W5Z6"/>
<evidence type="ECO:0000313" key="3">
    <source>
        <dbReference type="Proteomes" id="UP000019132"/>
    </source>
</evidence>
<accession>K3W5Z6</accession>
<dbReference type="EMBL" id="GL376636">
    <property type="status" value="NOT_ANNOTATED_CDS"/>
    <property type="molecule type" value="Genomic_DNA"/>
</dbReference>
<evidence type="ECO:0000256" key="1">
    <source>
        <dbReference type="SAM" id="MobiDB-lite"/>
    </source>
</evidence>
<dbReference type="STRING" id="431595.K3W5Z6"/>
<dbReference type="Proteomes" id="UP000019132">
    <property type="component" value="Unassembled WGS sequence"/>
</dbReference>
<organism evidence="2 3">
    <name type="scientific">Globisporangium ultimum (strain ATCC 200006 / CBS 805.95 / DAOM BR144)</name>
    <name type="common">Pythium ultimum</name>
    <dbReference type="NCBI Taxonomy" id="431595"/>
    <lineage>
        <taxon>Eukaryota</taxon>
        <taxon>Sar</taxon>
        <taxon>Stramenopiles</taxon>
        <taxon>Oomycota</taxon>
        <taxon>Peronosporomycetes</taxon>
        <taxon>Pythiales</taxon>
        <taxon>Pythiaceae</taxon>
        <taxon>Globisporangium</taxon>
    </lineage>
</organism>
<feature type="region of interest" description="Disordered" evidence="1">
    <location>
        <begin position="1"/>
        <end position="94"/>
    </location>
</feature>
<proteinExistence type="predicted"/>
<reference evidence="2" key="3">
    <citation type="submission" date="2015-02" db="UniProtKB">
        <authorList>
            <consortium name="EnsemblProtists"/>
        </authorList>
    </citation>
    <scope>IDENTIFICATION</scope>
    <source>
        <strain evidence="2">DAOM BR144</strain>
    </source>
</reference>
<evidence type="ECO:0000313" key="2">
    <source>
        <dbReference type="EnsemblProtists" id="PYU1_T000387"/>
    </source>
</evidence>
<dbReference type="EnsemblProtists" id="PYU1_T000387">
    <property type="protein sequence ID" value="PYU1_T000387"/>
    <property type="gene ID" value="PYU1_G000387"/>
</dbReference>
<protein>
    <submittedName>
        <fullName evidence="2">Uncharacterized protein</fullName>
    </submittedName>
</protein>
<dbReference type="VEuPathDB" id="FungiDB:PYU1_G000387"/>
<reference evidence="3" key="1">
    <citation type="journal article" date="2010" name="Genome Biol.">
        <title>Genome sequence of the necrotrophic plant pathogen Pythium ultimum reveals original pathogenicity mechanisms and effector repertoire.</title>
        <authorList>
            <person name="Levesque C.A."/>
            <person name="Brouwer H."/>
            <person name="Cano L."/>
            <person name="Hamilton J.P."/>
            <person name="Holt C."/>
            <person name="Huitema E."/>
            <person name="Raffaele S."/>
            <person name="Robideau G.P."/>
            <person name="Thines M."/>
            <person name="Win J."/>
            <person name="Zerillo M.M."/>
            <person name="Beakes G.W."/>
            <person name="Boore J.L."/>
            <person name="Busam D."/>
            <person name="Dumas B."/>
            <person name="Ferriera S."/>
            <person name="Fuerstenberg S.I."/>
            <person name="Gachon C.M."/>
            <person name="Gaulin E."/>
            <person name="Govers F."/>
            <person name="Grenville-Briggs L."/>
            <person name="Horner N."/>
            <person name="Hostetler J."/>
            <person name="Jiang R.H."/>
            <person name="Johnson J."/>
            <person name="Krajaejun T."/>
            <person name="Lin H."/>
            <person name="Meijer H.J."/>
            <person name="Moore B."/>
            <person name="Morris P."/>
            <person name="Phuntmart V."/>
            <person name="Puiu D."/>
            <person name="Shetty J."/>
            <person name="Stajich J.E."/>
            <person name="Tripathy S."/>
            <person name="Wawra S."/>
            <person name="van West P."/>
            <person name="Whitty B.R."/>
            <person name="Coutinho P.M."/>
            <person name="Henrissat B."/>
            <person name="Martin F."/>
            <person name="Thomas P.D."/>
            <person name="Tyler B.M."/>
            <person name="De Vries R.P."/>
            <person name="Kamoun S."/>
            <person name="Yandell M."/>
            <person name="Tisserat N."/>
            <person name="Buell C.R."/>
        </authorList>
    </citation>
    <scope>NUCLEOTIDE SEQUENCE</scope>
    <source>
        <strain evidence="3">DAOM:BR144</strain>
    </source>
</reference>
<feature type="compositionally biased region" description="Polar residues" evidence="1">
    <location>
        <begin position="46"/>
        <end position="58"/>
    </location>
</feature>
<dbReference type="HOGENOM" id="CLU_2390883_0_0_1"/>
<keyword evidence="3" id="KW-1185">Reference proteome</keyword>